<keyword evidence="7 8" id="KW-0472">Membrane</keyword>
<comment type="function">
    <text evidence="1">May be specifically involved in the processing, transport, and/or maturation of the MADH beta-subunit.</text>
</comment>
<protein>
    <recommendedName>
        <fullName evidence="4">Methylamine utilization protein MauE</fullName>
    </recommendedName>
</protein>
<feature type="domain" description="Methylamine utilisation protein MauE" evidence="9">
    <location>
        <begin position="15"/>
        <end position="141"/>
    </location>
</feature>
<comment type="caution">
    <text evidence="10">The sequence shown here is derived from an EMBL/GenBank/DDBJ whole genome shotgun (WGS) entry which is preliminary data.</text>
</comment>
<proteinExistence type="predicted"/>
<evidence type="ECO:0000313" key="11">
    <source>
        <dbReference type="Proteomes" id="UP001251085"/>
    </source>
</evidence>
<comment type="pathway">
    <text evidence="3">One-carbon metabolism; methylamine degradation.</text>
</comment>
<evidence type="ECO:0000256" key="6">
    <source>
        <dbReference type="ARBA" id="ARBA00022989"/>
    </source>
</evidence>
<evidence type="ECO:0000256" key="4">
    <source>
        <dbReference type="ARBA" id="ARBA00019078"/>
    </source>
</evidence>
<name>A0ABU3EE93_9RHOB</name>
<sequence>MTWGPEMLEIVQEPVVAWTLRSFLAVLFASAALSKLTAIDEFHGVVRNFRLLPDALARPVAMVLPVVELAVAAGLLIGPLARPAALMAAVLLAVFGLAIAINVQRGRSQIDCGCFRNGMKQRISWATVGRNVVLTALALGAGALMATGRAAGPGEIATGLVAGLTLTLLYLGAEMLGGLVAMNNRASSTKGR</sequence>
<organism evidence="10 11">
    <name type="scientific">Paracoccus broussonetiae</name>
    <dbReference type="NCBI Taxonomy" id="3075834"/>
    <lineage>
        <taxon>Bacteria</taxon>
        <taxon>Pseudomonadati</taxon>
        <taxon>Pseudomonadota</taxon>
        <taxon>Alphaproteobacteria</taxon>
        <taxon>Rhodobacterales</taxon>
        <taxon>Paracoccaceae</taxon>
        <taxon>Paracoccus</taxon>
    </lineage>
</organism>
<keyword evidence="5 8" id="KW-0812">Transmembrane</keyword>
<dbReference type="EMBL" id="JAVRQI010000008">
    <property type="protein sequence ID" value="MDT1062519.1"/>
    <property type="molecule type" value="Genomic_DNA"/>
</dbReference>
<evidence type="ECO:0000256" key="5">
    <source>
        <dbReference type="ARBA" id="ARBA00022692"/>
    </source>
</evidence>
<comment type="subcellular location">
    <subcellularLocation>
        <location evidence="2">Membrane</location>
        <topology evidence="2">Multi-pass membrane protein</topology>
    </subcellularLocation>
</comment>
<dbReference type="Proteomes" id="UP001251085">
    <property type="component" value="Unassembled WGS sequence"/>
</dbReference>
<feature type="transmembrane region" description="Helical" evidence="8">
    <location>
        <begin position="156"/>
        <end position="182"/>
    </location>
</feature>
<gene>
    <name evidence="10" type="ORF">RM190_11640</name>
</gene>
<dbReference type="Pfam" id="PF07291">
    <property type="entry name" value="MauE"/>
    <property type="match status" value="1"/>
</dbReference>
<evidence type="ECO:0000256" key="3">
    <source>
        <dbReference type="ARBA" id="ARBA00004856"/>
    </source>
</evidence>
<keyword evidence="6 8" id="KW-1133">Transmembrane helix</keyword>
<evidence type="ECO:0000256" key="8">
    <source>
        <dbReference type="SAM" id="Phobius"/>
    </source>
</evidence>
<feature type="transmembrane region" description="Helical" evidence="8">
    <location>
        <begin position="55"/>
        <end position="78"/>
    </location>
</feature>
<feature type="transmembrane region" description="Helical" evidence="8">
    <location>
        <begin position="84"/>
        <end position="103"/>
    </location>
</feature>
<feature type="transmembrane region" description="Helical" evidence="8">
    <location>
        <begin position="123"/>
        <end position="144"/>
    </location>
</feature>
<evidence type="ECO:0000256" key="1">
    <source>
        <dbReference type="ARBA" id="ARBA00003475"/>
    </source>
</evidence>
<evidence type="ECO:0000256" key="2">
    <source>
        <dbReference type="ARBA" id="ARBA00004141"/>
    </source>
</evidence>
<evidence type="ECO:0000256" key="7">
    <source>
        <dbReference type="ARBA" id="ARBA00023136"/>
    </source>
</evidence>
<reference evidence="11" key="1">
    <citation type="submission" date="2023-07" db="EMBL/GenBank/DDBJ databases">
        <title>Characterization of two Paracoccaceae strains isolated from Phycosphere and proposal of Xinfangfangia lacusdiani sp. nov.</title>
        <authorList>
            <person name="Deng Y."/>
            <person name="Zhang Y.Q."/>
        </authorList>
    </citation>
    <scope>NUCLEOTIDE SEQUENCE [LARGE SCALE GENOMIC DNA]</scope>
    <source>
        <strain evidence="11">CPCC 101403</strain>
    </source>
</reference>
<evidence type="ECO:0000259" key="9">
    <source>
        <dbReference type="Pfam" id="PF07291"/>
    </source>
</evidence>
<dbReference type="InterPro" id="IPR009908">
    <property type="entry name" value="Methylamine_util_MauE"/>
</dbReference>
<feature type="transmembrane region" description="Helical" evidence="8">
    <location>
        <begin position="15"/>
        <end position="34"/>
    </location>
</feature>
<accession>A0ABU3EE93</accession>
<evidence type="ECO:0000313" key="10">
    <source>
        <dbReference type="EMBL" id="MDT1062519.1"/>
    </source>
</evidence>
<keyword evidence="11" id="KW-1185">Reference proteome</keyword>